<protein>
    <submittedName>
        <fullName evidence="1">Uncharacterized protein</fullName>
    </submittedName>
</protein>
<gene>
    <name evidence="1" type="ORF">CF15_01655</name>
</gene>
<proteinExistence type="predicted"/>
<keyword evidence="2" id="KW-1185">Reference proteome</keyword>
<sequence length="174" mass="18762">MRYTTLALAGLVASAAALALLAGFATTRSPLNSFYAVGGAEAPNEPVKITDSLIHSVSPAAGAQGSQDMGYIIVWREPNDVNIVKLGVTLANAEQLKNYFDYFTVMIDHCRHNSTKGMVSLDKPSTVVVLDTDDFDADGNRTSYLCFTAYYEAKEGMLFDSVPVAFNFQVLSTS</sequence>
<reference evidence="1 2" key="1">
    <citation type="submission" date="2015-11" db="EMBL/GenBank/DDBJ databases">
        <title>Genome sequence of Pyrodictium occultum PL-19, a marine hyperthermophilic archaeon isolated from Volcano, Italy.</title>
        <authorList>
            <person name="Utturkar S."/>
            <person name="Huber H."/>
            <person name="Leptihn S."/>
            <person name="Brown S."/>
            <person name="Stetter K.O."/>
            <person name="Podar M."/>
        </authorList>
    </citation>
    <scope>NUCLEOTIDE SEQUENCE [LARGE SCALE GENOMIC DNA]</scope>
    <source>
        <strain evidence="1 2">PL-19</strain>
    </source>
</reference>
<comment type="caution">
    <text evidence="1">The sequence shown here is derived from an EMBL/GenBank/DDBJ whole genome shotgun (WGS) entry which is preliminary data.</text>
</comment>
<accession>A0A0V8RU29</accession>
<name>A0A0V8RU29_PYROC</name>
<dbReference type="STRING" id="2309.CF15_01655"/>
<dbReference type="AlphaFoldDB" id="A0A0V8RU29"/>
<organism evidence="1 2">
    <name type="scientific">Pyrodictium occultum</name>
    <dbReference type="NCBI Taxonomy" id="2309"/>
    <lineage>
        <taxon>Archaea</taxon>
        <taxon>Thermoproteota</taxon>
        <taxon>Thermoprotei</taxon>
        <taxon>Desulfurococcales</taxon>
        <taxon>Pyrodictiaceae</taxon>
        <taxon>Pyrodictium</taxon>
    </lineage>
</organism>
<dbReference type="RefSeq" id="WP_058370244.1">
    <property type="nucleotide sequence ID" value="NZ_LNTB01000001.1"/>
</dbReference>
<dbReference type="Proteomes" id="UP000053352">
    <property type="component" value="Unassembled WGS sequence"/>
</dbReference>
<evidence type="ECO:0000313" key="1">
    <source>
        <dbReference type="EMBL" id="KSW11568.1"/>
    </source>
</evidence>
<dbReference type="EMBL" id="LNTB01000001">
    <property type="protein sequence ID" value="KSW11568.1"/>
    <property type="molecule type" value="Genomic_DNA"/>
</dbReference>
<evidence type="ECO:0000313" key="2">
    <source>
        <dbReference type="Proteomes" id="UP000053352"/>
    </source>
</evidence>